<dbReference type="InterPro" id="IPR000217">
    <property type="entry name" value="Tubulin"/>
</dbReference>
<dbReference type="GO" id="GO:0005874">
    <property type="term" value="C:microtubule"/>
    <property type="evidence" value="ECO:0007669"/>
    <property type="project" value="UniProtKB-KW"/>
</dbReference>
<reference evidence="5" key="1">
    <citation type="submission" date="2023-03" db="EMBL/GenBank/DDBJ databases">
        <title>Massive genome expansion in bonnet fungi (Mycena s.s.) driven by repeated elements and novel gene families across ecological guilds.</title>
        <authorList>
            <consortium name="Lawrence Berkeley National Laboratory"/>
            <person name="Harder C.B."/>
            <person name="Miyauchi S."/>
            <person name="Viragh M."/>
            <person name="Kuo A."/>
            <person name="Thoen E."/>
            <person name="Andreopoulos B."/>
            <person name="Lu D."/>
            <person name="Skrede I."/>
            <person name="Drula E."/>
            <person name="Henrissat B."/>
            <person name="Morin E."/>
            <person name="Kohler A."/>
            <person name="Barry K."/>
            <person name="LaButti K."/>
            <person name="Morin E."/>
            <person name="Salamov A."/>
            <person name="Lipzen A."/>
            <person name="Mereny Z."/>
            <person name="Hegedus B."/>
            <person name="Baldrian P."/>
            <person name="Stursova M."/>
            <person name="Weitz H."/>
            <person name="Taylor A."/>
            <person name="Grigoriev I.V."/>
            <person name="Nagy L.G."/>
            <person name="Martin F."/>
            <person name="Kauserud H."/>
        </authorList>
    </citation>
    <scope>NUCLEOTIDE SEQUENCE</scope>
    <source>
        <strain evidence="5">CBHHK182m</strain>
    </source>
</reference>
<organism evidence="5 6">
    <name type="scientific">Mycena metata</name>
    <dbReference type="NCBI Taxonomy" id="1033252"/>
    <lineage>
        <taxon>Eukaryota</taxon>
        <taxon>Fungi</taxon>
        <taxon>Dikarya</taxon>
        <taxon>Basidiomycota</taxon>
        <taxon>Agaricomycotina</taxon>
        <taxon>Agaricomycetes</taxon>
        <taxon>Agaricomycetidae</taxon>
        <taxon>Agaricales</taxon>
        <taxon>Marasmiineae</taxon>
        <taxon>Mycenaceae</taxon>
        <taxon>Mycena</taxon>
    </lineage>
</organism>
<dbReference type="AlphaFoldDB" id="A0AAD7IR29"/>
<name>A0AAD7IR29_9AGAR</name>
<comment type="caution">
    <text evidence="5">The sequence shown here is derived from an EMBL/GenBank/DDBJ whole genome shotgun (WGS) entry which is preliminary data.</text>
</comment>
<dbReference type="PRINTS" id="PR01161">
    <property type="entry name" value="TUBULIN"/>
</dbReference>
<proteinExistence type="inferred from homology"/>
<dbReference type="GO" id="GO:0007017">
    <property type="term" value="P:microtubule-based process"/>
    <property type="evidence" value="ECO:0007669"/>
    <property type="project" value="InterPro"/>
</dbReference>
<dbReference type="Gene3D" id="3.40.50.1440">
    <property type="entry name" value="Tubulin/FtsZ, GTPase domain"/>
    <property type="match status" value="1"/>
</dbReference>
<dbReference type="InterPro" id="IPR036525">
    <property type="entry name" value="Tubulin/FtsZ_GTPase_sf"/>
</dbReference>
<evidence type="ECO:0008006" key="7">
    <source>
        <dbReference type="Google" id="ProtNLM"/>
    </source>
</evidence>
<dbReference type="SUPFAM" id="SSF52490">
    <property type="entry name" value="Tubulin nucleotide-binding domain-like"/>
    <property type="match status" value="1"/>
</dbReference>
<evidence type="ECO:0000256" key="4">
    <source>
        <dbReference type="ARBA" id="ARBA00023134"/>
    </source>
</evidence>
<keyword evidence="2" id="KW-0493">Microtubule</keyword>
<evidence type="ECO:0000313" key="6">
    <source>
        <dbReference type="Proteomes" id="UP001215598"/>
    </source>
</evidence>
<evidence type="ECO:0000256" key="3">
    <source>
        <dbReference type="ARBA" id="ARBA00022741"/>
    </source>
</evidence>
<evidence type="ECO:0000256" key="1">
    <source>
        <dbReference type="ARBA" id="ARBA00009636"/>
    </source>
</evidence>
<evidence type="ECO:0000256" key="2">
    <source>
        <dbReference type="ARBA" id="ARBA00022701"/>
    </source>
</evidence>
<gene>
    <name evidence="5" type="ORF">B0H16DRAFT_1556024</name>
</gene>
<accession>A0AAD7IR29</accession>
<keyword evidence="3" id="KW-0547">Nucleotide-binding</keyword>
<comment type="similarity">
    <text evidence="1">Belongs to the tubulin family.</text>
</comment>
<sequence>MSQVLLYAPKIESSIRFSNAFHSHKKCKTPCTGSSQRLSSPPLLCPLIPGAIHGGCSCSPSVSSVSSRRVRSQQHTVSHFRSRIPSQRARIPVYSLGESPTCLKSGGNRAQRGWNKGTGACVVGASYYAPRAVLIDLEPGTMDSVRSGLLGGLFRPDNFVFSQNGGGNDWTKGRTFCRLALLADQG</sequence>
<dbReference type="PANTHER" id="PTHR36527:SF3">
    <property type="entry name" value="OS01G0282866 PROTEIN"/>
    <property type="match status" value="1"/>
</dbReference>
<dbReference type="Proteomes" id="UP001215598">
    <property type="component" value="Unassembled WGS sequence"/>
</dbReference>
<evidence type="ECO:0000313" key="5">
    <source>
        <dbReference type="EMBL" id="KAJ7747031.1"/>
    </source>
</evidence>
<keyword evidence="6" id="KW-1185">Reference proteome</keyword>
<dbReference type="GO" id="GO:0005525">
    <property type="term" value="F:GTP binding"/>
    <property type="evidence" value="ECO:0007669"/>
    <property type="project" value="UniProtKB-KW"/>
</dbReference>
<dbReference type="EMBL" id="JARKIB010000078">
    <property type="protein sequence ID" value="KAJ7747031.1"/>
    <property type="molecule type" value="Genomic_DNA"/>
</dbReference>
<keyword evidence="4" id="KW-0342">GTP-binding</keyword>
<protein>
    <recommendedName>
        <fullName evidence="7">Beta-tubulin</fullName>
    </recommendedName>
</protein>
<dbReference type="PANTHER" id="PTHR36527">
    <property type="entry name" value="OS01G0282866 PROTEIN"/>
    <property type="match status" value="1"/>
</dbReference>